<protein>
    <recommendedName>
        <fullName evidence="4">NADH:flavin oxidoreductase/NADH oxidase N-terminal domain-containing protein</fullName>
    </recommendedName>
</protein>
<dbReference type="InterPro" id="IPR025356">
    <property type="entry name" value="DUF4260"/>
</dbReference>
<proteinExistence type="predicted"/>
<evidence type="ECO:0000313" key="1">
    <source>
        <dbReference type="EMBL" id="ELU08408.1"/>
    </source>
</evidence>
<dbReference type="AlphaFoldDB" id="R7UQM2"/>
<dbReference type="EnsemblMetazoa" id="CapteT201706">
    <property type="protein sequence ID" value="CapteP201706"/>
    <property type="gene ID" value="CapteG201706"/>
</dbReference>
<dbReference type="InterPro" id="IPR011060">
    <property type="entry name" value="RibuloseP-bd_barrel"/>
</dbReference>
<dbReference type="STRING" id="283909.R7UQM2"/>
<evidence type="ECO:0008006" key="4">
    <source>
        <dbReference type="Google" id="ProtNLM"/>
    </source>
</evidence>
<keyword evidence="3" id="KW-1185">Reference proteome</keyword>
<evidence type="ECO:0000313" key="2">
    <source>
        <dbReference type="EnsemblMetazoa" id="CapteP201706"/>
    </source>
</evidence>
<dbReference type="Pfam" id="PF14079">
    <property type="entry name" value="DUF4260"/>
    <property type="match status" value="1"/>
</dbReference>
<name>R7UQM2_CAPTE</name>
<dbReference type="SUPFAM" id="SSF51366">
    <property type="entry name" value="Ribulose-phoshate binding barrel"/>
    <property type="match status" value="1"/>
</dbReference>
<dbReference type="InterPro" id="IPR013785">
    <property type="entry name" value="Aldolase_TIM"/>
</dbReference>
<gene>
    <name evidence="1" type="ORF">CAPTEDRAFT_201706</name>
</gene>
<dbReference type="HOGENOM" id="CLU_1994771_0_0_1"/>
<organism evidence="1">
    <name type="scientific">Capitella teleta</name>
    <name type="common">Polychaete worm</name>
    <dbReference type="NCBI Taxonomy" id="283909"/>
    <lineage>
        <taxon>Eukaryota</taxon>
        <taxon>Metazoa</taxon>
        <taxon>Spiralia</taxon>
        <taxon>Lophotrochozoa</taxon>
        <taxon>Annelida</taxon>
        <taxon>Polychaeta</taxon>
        <taxon>Sedentaria</taxon>
        <taxon>Scolecida</taxon>
        <taxon>Capitellidae</taxon>
        <taxon>Capitella</taxon>
    </lineage>
</organism>
<dbReference type="Proteomes" id="UP000014760">
    <property type="component" value="Unassembled WGS sequence"/>
</dbReference>
<dbReference type="Gene3D" id="3.20.20.70">
    <property type="entry name" value="Aldolase class I"/>
    <property type="match status" value="1"/>
</dbReference>
<reference evidence="2" key="3">
    <citation type="submission" date="2015-06" db="UniProtKB">
        <authorList>
            <consortium name="EnsemblMetazoa"/>
        </authorList>
    </citation>
    <scope>IDENTIFICATION</scope>
</reference>
<reference evidence="1 3" key="2">
    <citation type="journal article" date="2013" name="Nature">
        <title>Insights into bilaterian evolution from three spiralian genomes.</title>
        <authorList>
            <person name="Simakov O."/>
            <person name="Marletaz F."/>
            <person name="Cho S.J."/>
            <person name="Edsinger-Gonzales E."/>
            <person name="Havlak P."/>
            <person name="Hellsten U."/>
            <person name="Kuo D.H."/>
            <person name="Larsson T."/>
            <person name="Lv J."/>
            <person name="Arendt D."/>
            <person name="Savage R."/>
            <person name="Osoegawa K."/>
            <person name="de Jong P."/>
            <person name="Grimwood J."/>
            <person name="Chapman J.A."/>
            <person name="Shapiro H."/>
            <person name="Aerts A."/>
            <person name="Otillar R.P."/>
            <person name="Terry A.Y."/>
            <person name="Boore J.L."/>
            <person name="Grigoriev I.V."/>
            <person name="Lindberg D.R."/>
            <person name="Seaver E.C."/>
            <person name="Weisblat D.A."/>
            <person name="Putnam N.H."/>
            <person name="Rokhsar D.S."/>
        </authorList>
    </citation>
    <scope>NUCLEOTIDE SEQUENCE</scope>
    <source>
        <strain evidence="1 3">I ESC-2004</strain>
    </source>
</reference>
<evidence type="ECO:0000313" key="3">
    <source>
        <dbReference type="Proteomes" id="UP000014760"/>
    </source>
</evidence>
<accession>R7UQM2</accession>
<dbReference type="EMBL" id="AMQN01021785">
    <property type="status" value="NOT_ANNOTATED_CDS"/>
    <property type="molecule type" value="Genomic_DNA"/>
</dbReference>
<sequence>MFKEYPYEELYFLEGCKRVRDKVKNAQLVYIGGCHTMESLETVMAEGIDFVQIGRALIKDPNYVNNAMVQQRLTIEIPMAQQIGLVWLAHCAFDRTIGWGLKYEDSFCHTDLGTNQLPIDAPLLK</sequence>
<reference evidence="3" key="1">
    <citation type="submission" date="2012-12" db="EMBL/GenBank/DDBJ databases">
        <authorList>
            <person name="Hellsten U."/>
            <person name="Grimwood J."/>
            <person name="Chapman J.A."/>
            <person name="Shapiro H."/>
            <person name="Aerts A."/>
            <person name="Otillar R.P."/>
            <person name="Terry A.Y."/>
            <person name="Boore J.L."/>
            <person name="Simakov O."/>
            <person name="Marletaz F."/>
            <person name="Cho S.-J."/>
            <person name="Edsinger-Gonzales E."/>
            <person name="Havlak P."/>
            <person name="Kuo D.-H."/>
            <person name="Larsson T."/>
            <person name="Lv J."/>
            <person name="Arendt D."/>
            <person name="Savage R."/>
            <person name="Osoegawa K."/>
            <person name="de Jong P."/>
            <person name="Lindberg D.R."/>
            <person name="Seaver E.C."/>
            <person name="Weisblat D.A."/>
            <person name="Putnam N.H."/>
            <person name="Grigoriev I.V."/>
            <person name="Rokhsar D.S."/>
        </authorList>
    </citation>
    <scope>NUCLEOTIDE SEQUENCE</scope>
    <source>
        <strain evidence="3">I ESC-2004</strain>
    </source>
</reference>
<dbReference type="EMBL" id="KB299127">
    <property type="protein sequence ID" value="ELU08408.1"/>
    <property type="molecule type" value="Genomic_DNA"/>
</dbReference>